<evidence type="ECO:0000313" key="2">
    <source>
        <dbReference type="EMBL" id="CAE1310806.1"/>
    </source>
</evidence>
<keyword evidence="1" id="KW-1133">Transmembrane helix</keyword>
<evidence type="ECO:0000313" key="3">
    <source>
        <dbReference type="Proteomes" id="UP000597762"/>
    </source>
</evidence>
<feature type="transmembrane region" description="Helical" evidence="1">
    <location>
        <begin position="115"/>
        <end position="136"/>
    </location>
</feature>
<accession>A0A812DU29</accession>
<dbReference type="EMBL" id="CAHIKZ030004450">
    <property type="protein sequence ID" value="CAE1310806.1"/>
    <property type="molecule type" value="Genomic_DNA"/>
</dbReference>
<feature type="transmembrane region" description="Helical" evidence="1">
    <location>
        <begin position="72"/>
        <end position="95"/>
    </location>
</feature>
<name>A0A812DU29_ACAPH</name>
<evidence type="ECO:0000256" key="1">
    <source>
        <dbReference type="SAM" id="Phobius"/>
    </source>
</evidence>
<gene>
    <name evidence="2" type="ORF">SPHA_62330</name>
</gene>
<dbReference type="AlphaFoldDB" id="A0A812DU29"/>
<keyword evidence="1" id="KW-0812">Transmembrane</keyword>
<feature type="transmembrane region" description="Helical" evidence="1">
    <location>
        <begin position="148"/>
        <end position="173"/>
    </location>
</feature>
<reference evidence="2" key="1">
    <citation type="submission" date="2021-01" db="EMBL/GenBank/DDBJ databases">
        <authorList>
            <person name="Li R."/>
            <person name="Bekaert M."/>
        </authorList>
    </citation>
    <scope>NUCLEOTIDE SEQUENCE</scope>
    <source>
        <strain evidence="2">Farmed</strain>
    </source>
</reference>
<protein>
    <submittedName>
        <fullName evidence="2">Uncharacterized protein</fullName>
    </submittedName>
</protein>
<keyword evidence="3" id="KW-1185">Reference proteome</keyword>
<keyword evidence="1" id="KW-0472">Membrane</keyword>
<dbReference type="Proteomes" id="UP000597762">
    <property type="component" value="Unassembled WGS sequence"/>
</dbReference>
<sequence>MRRCTSKYLPFSPLKTVGELTGRWAGFWFSLRQKDISLRIRVVAANVWMRSHARDKIVILFYHSISVKIHNIYLFIYVCIYLSMYVCIYLSIYLISGSYNLCPFFIKYPDATSDFLFICSLSPFINSFFAPFRSLFCHHIPFFDSIFVFNPVILLSVSVYFFSLIPFSTPFLLCHNYSSFYRFFLFIPYGLHNDHFSSCKTIDSLQSL</sequence>
<organism evidence="2 3">
    <name type="scientific">Acanthosepion pharaonis</name>
    <name type="common">Pharaoh cuttlefish</name>
    <name type="synonym">Sepia pharaonis</name>
    <dbReference type="NCBI Taxonomy" id="158019"/>
    <lineage>
        <taxon>Eukaryota</taxon>
        <taxon>Metazoa</taxon>
        <taxon>Spiralia</taxon>
        <taxon>Lophotrochozoa</taxon>
        <taxon>Mollusca</taxon>
        <taxon>Cephalopoda</taxon>
        <taxon>Coleoidea</taxon>
        <taxon>Decapodiformes</taxon>
        <taxon>Sepiida</taxon>
        <taxon>Sepiina</taxon>
        <taxon>Sepiidae</taxon>
        <taxon>Acanthosepion</taxon>
    </lineage>
</organism>
<comment type="caution">
    <text evidence="2">The sequence shown here is derived from an EMBL/GenBank/DDBJ whole genome shotgun (WGS) entry which is preliminary data.</text>
</comment>
<proteinExistence type="predicted"/>